<gene>
    <name evidence="1" type="ORF">G3N56_01410</name>
</gene>
<evidence type="ECO:0000313" key="1">
    <source>
        <dbReference type="EMBL" id="NDY55400.1"/>
    </source>
</evidence>
<organism evidence="1 2">
    <name type="scientific">Desulfolutivibrio sulfodismutans</name>
    <dbReference type="NCBI Taxonomy" id="63561"/>
    <lineage>
        <taxon>Bacteria</taxon>
        <taxon>Pseudomonadati</taxon>
        <taxon>Thermodesulfobacteriota</taxon>
        <taxon>Desulfovibrionia</taxon>
        <taxon>Desulfovibrionales</taxon>
        <taxon>Desulfovibrionaceae</taxon>
        <taxon>Desulfolutivibrio</taxon>
    </lineage>
</organism>
<accession>A0A7K3NGS8</accession>
<evidence type="ECO:0000313" key="2">
    <source>
        <dbReference type="Proteomes" id="UP000469724"/>
    </source>
</evidence>
<evidence type="ECO:0008006" key="3">
    <source>
        <dbReference type="Google" id="ProtNLM"/>
    </source>
</evidence>
<comment type="caution">
    <text evidence="1">The sequence shown here is derived from an EMBL/GenBank/DDBJ whole genome shotgun (WGS) entry which is preliminary data.</text>
</comment>
<sequence>MPSAGPWRSVNSAASRLLLFVLVCAGFVSGCVHTGGEGAQSITAHVVSRPAGAGEGSSDCFDLGAMDDPDRLFRAACPPRQTLAVKAKAYVSHGRKKKTGYPRGAWGDTLGPEVKAIAVSPDLVNAGLGYKTRLTIEGLPGEYEVLDLMHGRWRKTIDIYFGDDRQAARLWGNRTITISWE</sequence>
<dbReference type="EMBL" id="JAAGRQ010000004">
    <property type="protein sequence ID" value="NDY55400.1"/>
    <property type="molecule type" value="Genomic_DNA"/>
</dbReference>
<name>A0A7K3NGS8_9BACT</name>
<dbReference type="AlphaFoldDB" id="A0A7K3NGS8"/>
<reference evidence="1 2" key="1">
    <citation type="submission" date="2020-02" db="EMBL/GenBank/DDBJ databases">
        <title>Comparative genomics of sulfur disproportionating microorganisms.</title>
        <authorList>
            <person name="Ward L.M."/>
            <person name="Bertran E."/>
            <person name="Johnston D.T."/>
        </authorList>
    </citation>
    <scope>NUCLEOTIDE SEQUENCE [LARGE SCALE GENOMIC DNA]</scope>
    <source>
        <strain evidence="1 2">DSM 3696</strain>
    </source>
</reference>
<dbReference type="Proteomes" id="UP000469724">
    <property type="component" value="Unassembled WGS sequence"/>
</dbReference>
<dbReference type="CDD" id="cd22784">
    <property type="entry name" value="DPBB_MltA_YuiC-like"/>
    <property type="match status" value="1"/>
</dbReference>
<protein>
    <recommendedName>
        <fullName evidence="3">3D domain-containing protein</fullName>
    </recommendedName>
</protein>
<keyword evidence="2" id="KW-1185">Reference proteome</keyword>
<dbReference type="RefSeq" id="WP_163300456.1">
    <property type="nucleotide sequence ID" value="NZ_JAAGRQ010000004.1"/>
</dbReference>
<proteinExistence type="predicted"/>